<keyword evidence="5" id="KW-0328">Glycosyltransferase</keyword>
<evidence type="ECO:0000313" key="6">
    <source>
        <dbReference type="Proteomes" id="UP000823405"/>
    </source>
</evidence>
<accession>A0A9P6USE0</accession>
<protein>
    <submittedName>
        <fullName evidence="5">Xanthine phosphoribosyltransferase 1</fullName>
    </submittedName>
</protein>
<dbReference type="OrthoDB" id="263283at2759"/>
<dbReference type="GO" id="GO:0046835">
    <property type="term" value="P:carbohydrate phosphorylation"/>
    <property type="evidence" value="ECO:0007669"/>
    <property type="project" value="TreeGrafter"/>
</dbReference>
<name>A0A9P6USE0_9FUNG</name>
<feature type="domain" description="Stealth protein CR2 conserved region 2" evidence="4">
    <location>
        <begin position="326"/>
        <end position="403"/>
    </location>
</feature>
<dbReference type="Pfam" id="PF11380">
    <property type="entry name" value="Stealth_CR2"/>
    <property type="match status" value="1"/>
</dbReference>
<feature type="compositionally biased region" description="Acidic residues" evidence="3">
    <location>
        <begin position="21"/>
        <end position="44"/>
    </location>
</feature>
<gene>
    <name evidence="5" type="primary">XPT1_3</name>
    <name evidence="5" type="ORF">BGZ97_005817</name>
</gene>
<organism evidence="5 6">
    <name type="scientific">Linnemannia gamsii</name>
    <dbReference type="NCBI Taxonomy" id="64522"/>
    <lineage>
        <taxon>Eukaryota</taxon>
        <taxon>Fungi</taxon>
        <taxon>Fungi incertae sedis</taxon>
        <taxon>Mucoromycota</taxon>
        <taxon>Mortierellomycotina</taxon>
        <taxon>Mortierellomycetes</taxon>
        <taxon>Mortierellales</taxon>
        <taxon>Mortierellaceae</taxon>
        <taxon>Linnemannia</taxon>
    </lineage>
</organism>
<evidence type="ECO:0000256" key="3">
    <source>
        <dbReference type="SAM" id="MobiDB-lite"/>
    </source>
</evidence>
<dbReference type="AlphaFoldDB" id="A0A9P6USE0"/>
<dbReference type="InterPro" id="IPR021520">
    <property type="entry name" value="Stealth_CR2"/>
</dbReference>
<keyword evidence="2" id="KW-0808">Transferase</keyword>
<dbReference type="PANTHER" id="PTHR24045">
    <property type="match status" value="1"/>
</dbReference>
<dbReference type="GO" id="GO:0005794">
    <property type="term" value="C:Golgi apparatus"/>
    <property type="evidence" value="ECO:0007669"/>
    <property type="project" value="TreeGrafter"/>
</dbReference>
<reference evidence="5" key="1">
    <citation type="journal article" date="2020" name="Fungal Divers.">
        <title>Resolving the Mortierellaceae phylogeny through synthesis of multi-gene phylogenetics and phylogenomics.</title>
        <authorList>
            <person name="Vandepol N."/>
            <person name="Liber J."/>
            <person name="Desiro A."/>
            <person name="Na H."/>
            <person name="Kennedy M."/>
            <person name="Barry K."/>
            <person name="Grigoriev I.V."/>
            <person name="Miller A.N."/>
            <person name="O'Donnell K."/>
            <person name="Stajich J.E."/>
            <person name="Bonito G."/>
        </authorList>
    </citation>
    <scope>NUCLEOTIDE SEQUENCE</scope>
    <source>
        <strain evidence="5">NVP60</strain>
    </source>
</reference>
<dbReference type="Proteomes" id="UP000823405">
    <property type="component" value="Unassembled WGS sequence"/>
</dbReference>
<dbReference type="PANTHER" id="PTHR24045:SF0">
    <property type="entry name" value="N-ACETYLGLUCOSAMINE-1-PHOSPHOTRANSFERASE SUBUNITS ALPHA_BETA"/>
    <property type="match status" value="1"/>
</dbReference>
<comment type="caution">
    <text evidence="5">The sequence shown here is derived from an EMBL/GenBank/DDBJ whole genome shotgun (WGS) entry which is preliminary data.</text>
</comment>
<feature type="compositionally biased region" description="Basic and acidic residues" evidence="3">
    <location>
        <begin position="107"/>
        <end position="122"/>
    </location>
</feature>
<evidence type="ECO:0000313" key="5">
    <source>
        <dbReference type="EMBL" id="KAG0317167.1"/>
    </source>
</evidence>
<dbReference type="GO" id="GO:0016757">
    <property type="term" value="F:glycosyltransferase activity"/>
    <property type="evidence" value="ECO:0007669"/>
    <property type="project" value="UniProtKB-KW"/>
</dbReference>
<sequence>MDQCIIHAVKEILYPDDIIDETVEIEETNGEDEMGDDNSEDINMEDSKGEPNPEFGELDDGKEDPDYYSNDPQRRRNMPDWFPDWVISKILHPSTFWPEPTATDSEADTRHLNNDDDRRDRQSSIWFTDGSMDPIPRACPTSNQTHLFHANPSSANNAKSNDDKAEGRMAHRFRDNNELLHSVRSTFMFGNEVVRKILLVSADSIEESLWQDMQRGGDEVQGDMGAGGARACVGIDDPVPEARNNGGSDMVLEEKRNRTFARILEELATDHEHPIFDAEETEYMDQVDDEEENAERARREDTFTVLDPDAPIRAFIPKRVEPGEEAGQVPTWLDRSAATRERINVVHHSTFFKHKDTLPIYNSIAFESQLHRIPDLSDVFIYLNDDVFFAMPMAQADFWTPQYGFVFQPVYHLRASPYPINHNGSDPHARGYDDNIRSANFQLSRRFGFRYRPYIAHIGHVPSRSILLEAEALWPEVFFQSEKTRFRFSHDGHGLLPMFLMAHYTIERLRETQLRSFWRYRVDYNGNGVLEWEERWALVAQIMDWTNNGDCANFRRMGHVKHFLTNNEDVLDRTGYRDKNQAAAVTYGFSGMDGPPFLMPMADTSSTTDVANETQQNQPLYKEHAISPSDRYCHFNLEFCLGRKFLTRHGTLSQQNAEKVFKRLAFKEYHCGDCLLHIALQSDRGVDHYHERIEDAEDDDWGDRVPFNPSIVVDPITGPRLPKKQRQPPPKLTRSFFNERMDDITYDLRRLHNKYNSNDQRRKKVVYSKHKRGVPAILPQETTHPKARRRVMEDLYRYNHVIGKSHHVFALFDNLRNTKKIVAGLHNDRRANKPYQMVSLNDGIVSEEEEQRNGAEIRGLMKEFMEDWYGEPSPWEKL</sequence>
<dbReference type="EMBL" id="JAAAIN010000260">
    <property type="protein sequence ID" value="KAG0317167.1"/>
    <property type="molecule type" value="Genomic_DNA"/>
</dbReference>
<keyword evidence="6" id="KW-1185">Reference proteome</keyword>
<evidence type="ECO:0000259" key="4">
    <source>
        <dbReference type="Pfam" id="PF11380"/>
    </source>
</evidence>
<proteinExistence type="inferred from homology"/>
<dbReference type="GO" id="GO:0003976">
    <property type="term" value="F:UDP-N-acetylglucosamine-lysosomal-enzyme N-acetylglucosaminephosphotransferase activity"/>
    <property type="evidence" value="ECO:0007669"/>
    <property type="project" value="TreeGrafter"/>
</dbReference>
<dbReference type="InterPro" id="IPR047141">
    <property type="entry name" value="Stealth"/>
</dbReference>
<comment type="similarity">
    <text evidence="1">Belongs to the stealth family.</text>
</comment>
<feature type="region of interest" description="Disordered" evidence="3">
    <location>
        <begin position="21"/>
        <end position="75"/>
    </location>
</feature>
<feature type="region of interest" description="Disordered" evidence="3">
    <location>
        <begin position="97"/>
        <end position="135"/>
    </location>
</feature>
<evidence type="ECO:0000256" key="1">
    <source>
        <dbReference type="ARBA" id="ARBA00007583"/>
    </source>
</evidence>
<evidence type="ECO:0000256" key="2">
    <source>
        <dbReference type="ARBA" id="ARBA00022679"/>
    </source>
</evidence>